<keyword evidence="11" id="KW-0479">Metal-binding</keyword>
<feature type="binding site" evidence="11 12">
    <location>
        <position position="113"/>
    </location>
    <ligand>
        <name>ATP</name>
        <dbReference type="ChEBI" id="CHEBI:30616"/>
    </ligand>
</feature>
<dbReference type="GO" id="GO:0006241">
    <property type="term" value="P:CTP biosynthetic process"/>
    <property type="evidence" value="ECO:0007669"/>
    <property type="project" value="UniProtKB-UniRule"/>
</dbReference>
<evidence type="ECO:0000256" key="10">
    <source>
        <dbReference type="ARBA" id="ARBA00047945"/>
    </source>
</evidence>
<dbReference type="Proteomes" id="UP001078573">
    <property type="component" value="Unassembled WGS sequence"/>
</dbReference>
<feature type="binding site" evidence="11 12">
    <location>
        <position position="103"/>
    </location>
    <ligand>
        <name>ATP</name>
        <dbReference type="ChEBI" id="CHEBI:30616"/>
    </ligand>
</feature>
<comment type="subcellular location">
    <subcellularLocation>
        <location evidence="11">Cytoplasm</location>
    </subcellularLocation>
</comment>
<feature type="binding site" evidence="11 12">
    <location>
        <position position="10"/>
    </location>
    <ligand>
        <name>ATP</name>
        <dbReference type="ChEBI" id="CHEBI:30616"/>
    </ligand>
</feature>
<dbReference type="Gene3D" id="3.30.70.141">
    <property type="entry name" value="Nucleoside diphosphate kinase-like domain"/>
    <property type="match status" value="1"/>
</dbReference>
<feature type="binding site" evidence="11 12">
    <location>
        <position position="86"/>
    </location>
    <ligand>
        <name>ATP</name>
        <dbReference type="ChEBI" id="CHEBI:30616"/>
    </ligand>
</feature>
<dbReference type="GO" id="GO:0004550">
    <property type="term" value="F:nucleoside diphosphate kinase activity"/>
    <property type="evidence" value="ECO:0007669"/>
    <property type="project" value="UniProtKB-UniRule"/>
</dbReference>
<keyword evidence="7 11" id="KW-0067">ATP-binding</keyword>
<comment type="caution">
    <text evidence="16">The sequence shown here is derived from an EMBL/GenBank/DDBJ whole genome shotgun (WGS) entry which is preliminary data.</text>
</comment>
<comment type="catalytic activity">
    <reaction evidence="11 14">
        <text>a 2'-deoxyribonucleoside 5'-diphosphate + ATP = a 2'-deoxyribonucleoside 5'-triphosphate + ADP</text>
        <dbReference type="Rhea" id="RHEA:44640"/>
        <dbReference type="ChEBI" id="CHEBI:30616"/>
        <dbReference type="ChEBI" id="CHEBI:61560"/>
        <dbReference type="ChEBI" id="CHEBI:73316"/>
        <dbReference type="ChEBI" id="CHEBI:456216"/>
        <dbReference type="EC" id="2.7.4.6"/>
    </reaction>
</comment>
<dbReference type="EMBL" id="JALAPQ010000006">
    <property type="protein sequence ID" value="MCY8456268.1"/>
    <property type="molecule type" value="Genomic_DNA"/>
</dbReference>
<evidence type="ECO:0000256" key="14">
    <source>
        <dbReference type="RuleBase" id="RU004013"/>
    </source>
</evidence>
<dbReference type="FunFam" id="3.30.70.141:FF:000002">
    <property type="entry name" value="Nucleoside diphosphate kinase"/>
    <property type="match status" value="1"/>
</dbReference>
<evidence type="ECO:0000259" key="15">
    <source>
        <dbReference type="SMART" id="SM00562"/>
    </source>
</evidence>
<evidence type="ECO:0000256" key="8">
    <source>
        <dbReference type="ARBA" id="ARBA00023080"/>
    </source>
</evidence>
<comment type="cofactor">
    <cofactor evidence="1 11">
        <name>Mg(2+)</name>
        <dbReference type="ChEBI" id="CHEBI:18420"/>
    </cofactor>
</comment>
<comment type="function">
    <text evidence="9">(Microbial infection) Catalyzes the phosphorylation of dZDP to dZTP, when the bacterium is infected by a phage that produces the substrate for the synthesis of dZTP (2- amino-2'-deoxyadenosine 5'-triphosphate), which is then used by the phage as a DNA polymerase substrate.</text>
</comment>
<evidence type="ECO:0000256" key="2">
    <source>
        <dbReference type="ARBA" id="ARBA00008142"/>
    </source>
</evidence>
<dbReference type="PROSITE" id="PS51374">
    <property type="entry name" value="NDPK_LIKE"/>
    <property type="match status" value="1"/>
</dbReference>
<dbReference type="InterPro" id="IPR023005">
    <property type="entry name" value="Nucleoside_diP_kinase_AS"/>
</dbReference>
<sequence>MMEKTFIMVKPDGVQRQLIGDILSRFERKGLQLAGAKLMRVTEPMAEKHYAEHQGKPFFGELVEFITSGPVFAMVWEGENVIEVTRQLIGKTNPKEALPGTIRGDYGMFVGKNIIHGSDSLESAEREINIFFTNEELVSYQQLMAGWIY</sequence>
<dbReference type="InterPro" id="IPR034907">
    <property type="entry name" value="NDK-like_dom"/>
</dbReference>
<feature type="binding site" evidence="11 12">
    <location>
        <position position="58"/>
    </location>
    <ligand>
        <name>ATP</name>
        <dbReference type="ChEBI" id="CHEBI:30616"/>
    </ligand>
</feature>
<keyword evidence="11" id="KW-0460">Magnesium</keyword>
<keyword evidence="6 11" id="KW-0418">Kinase</keyword>
<keyword evidence="3 11" id="KW-0597">Phosphoprotein</keyword>
<name>A0A9Q4HGN0_BACSC</name>
<dbReference type="GO" id="GO:0005737">
    <property type="term" value="C:cytoplasm"/>
    <property type="evidence" value="ECO:0007669"/>
    <property type="project" value="UniProtKB-SubCell"/>
</dbReference>
<evidence type="ECO:0000256" key="3">
    <source>
        <dbReference type="ARBA" id="ARBA00022553"/>
    </source>
</evidence>
<dbReference type="PANTHER" id="PTHR11349">
    <property type="entry name" value="NUCLEOSIDE DIPHOSPHATE KINASE"/>
    <property type="match status" value="1"/>
</dbReference>
<dbReference type="SMART" id="SM00562">
    <property type="entry name" value="NDK"/>
    <property type="match status" value="1"/>
</dbReference>
<organism evidence="16 17">
    <name type="scientific">Bacillus spizizenii</name>
    <name type="common">Bacillus subtilis subsp. spizizenii</name>
    <dbReference type="NCBI Taxonomy" id="96241"/>
    <lineage>
        <taxon>Bacteria</taxon>
        <taxon>Bacillati</taxon>
        <taxon>Bacillota</taxon>
        <taxon>Bacilli</taxon>
        <taxon>Bacillales</taxon>
        <taxon>Bacillaceae</taxon>
        <taxon>Bacillus</taxon>
    </lineage>
</organism>
<dbReference type="GO" id="GO:0006183">
    <property type="term" value="P:GTP biosynthetic process"/>
    <property type="evidence" value="ECO:0007669"/>
    <property type="project" value="UniProtKB-UniRule"/>
</dbReference>
<evidence type="ECO:0000256" key="1">
    <source>
        <dbReference type="ARBA" id="ARBA00001946"/>
    </source>
</evidence>
<keyword evidence="8 11" id="KW-0546">Nucleotide metabolism</keyword>
<evidence type="ECO:0000256" key="6">
    <source>
        <dbReference type="ARBA" id="ARBA00022777"/>
    </source>
</evidence>
<evidence type="ECO:0000256" key="13">
    <source>
        <dbReference type="RuleBase" id="RU004011"/>
    </source>
</evidence>
<evidence type="ECO:0000256" key="12">
    <source>
        <dbReference type="PROSITE-ProRule" id="PRU00706"/>
    </source>
</evidence>
<protein>
    <recommendedName>
        <fullName evidence="11 14">Nucleoside diphosphate kinase</fullName>
        <shortName evidence="11">NDK</shortName>
        <shortName evidence="11">NDP kinase</shortName>
        <ecNumber evidence="11 14">2.7.4.6</ecNumber>
    </recommendedName>
    <alternativeName>
        <fullName evidence="11">Nucleoside-2-P kinase</fullName>
    </alternativeName>
</protein>
<dbReference type="InterPro" id="IPR001564">
    <property type="entry name" value="Nucleoside_diP_kinase"/>
</dbReference>
<dbReference type="PROSITE" id="PS00469">
    <property type="entry name" value="NDPK"/>
    <property type="match status" value="1"/>
</dbReference>
<comment type="function">
    <text evidence="11">Major role in the synthesis of nucleoside triphosphates other than ATP. The ATP gamma phosphate is transferred to the NDP beta phosphate via a ping-pong mechanism, using a phosphorylated active-site intermediate.</text>
</comment>
<dbReference type="GO" id="GO:0005524">
    <property type="term" value="F:ATP binding"/>
    <property type="evidence" value="ECO:0007669"/>
    <property type="project" value="UniProtKB-UniRule"/>
</dbReference>
<dbReference type="NCBIfam" id="NF001908">
    <property type="entry name" value="PRK00668.1"/>
    <property type="match status" value="1"/>
</dbReference>
<comment type="similarity">
    <text evidence="2 11 12 13">Belongs to the NDK family.</text>
</comment>
<comment type="subunit">
    <text evidence="11">Homotetramer.</text>
</comment>
<feature type="active site" description="Pros-phosphohistidine intermediate" evidence="11 12">
    <location>
        <position position="116"/>
    </location>
</feature>
<evidence type="ECO:0000256" key="7">
    <source>
        <dbReference type="ARBA" id="ARBA00022840"/>
    </source>
</evidence>
<proteinExistence type="inferred from homology"/>
<dbReference type="InterPro" id="IPR036850">
    <property type="entry name" value="NDK-like_dom_sf"/>
</dbReference>
<evidence type="ECO:0000256" key="11">
    <source>
        <dbReference type="HAMAP-Rule" id="MF_00451"/>
    </source>
</evidence>
<keyword evidence="11" id="KW-0963">Cytoplasm</keyword>
<reference evidence="16" key="1">
    <citation type="submission" date="2022-02" db="EMBL/GenBank/DDBJ databases">
        <title>Crop Bioprotection Bacillus Genome Sequencing.</title>
        <authorList>
            <person name="Dunlap C."/>
        </authorList>
    </citation>
    <scope>NUCLEOTIDE SEQUENCE</scope>
    <source>
        <strain evidence="16">WR1O2A-53</strain>
    </source>
</reference>
<dbReference type="EC" id="2.7.4.6" evidence="11 14"/>
<comment type="catalytic activity">
    <reaction evidence="11">
        <text>a ribonucleoside 5'-diphosphate + ATP = a ribonucleoside 5'-triphosphate + ADP</text>
        <dbReference type="Rhea" id="RHEA:18113"/>
        <dbReference type="ChEBI" id="CHEBI:30616"/>
        <dbReference type="ChEBI" id="CHEBI:57930"/>
        <dbReference type="ChEBI" id="CHEBI:61557"/>
        <dbReference type="ChEBI" id="CHEBI:456216"/>
        <dbReference type="EC" id="2.7.4.6"/>
    </reaction>
</comment>
<dbReference type="GO" id="GO:0006228">
    <property type="term" value="P:UTP biosynthetic process"/>
    <property type="evidence" value="ECO:0007669"/>
    <property type="project" value="UniProtKB-UniRule"/>
</dbReference>
<dbReference type="SUPFAM" id="SSF54919">
    <property type="entry name" value="Nucleoside diphosphate kinase, NDK"/>
    <property type="match status" value="1"/>
</dbReference>
<dbReference type="CDD" id="cd04413">
    <property type="entry name" value="NDPk_I"/>
    <property type="match status" value="1"/>
</dbReference>
<evidence type="ECO:0000313" key="17">
    <source>
        <dbReference type="Proteomes" id="UP001078573"/>
    </source>
</evidence>
<feature type="modified residue" description="Phosphoserine" evidence="11">
    <location>
        <position position="123"/>
    </location>
</feature>
<accession>A0A9Q4HGN0</accession>
<evidence type="ECO:0000256" key="5">
    <source>
        <dbReference type="ARBA" id="ARBA00022741"/>
    </source>
</evidence>
<dbReference type="HAMAP" id="MF_00451">
    <property type="entry name" value="NDP_kinase"/>
    <property type="match status" value="1"/>
</dbReference>
<dbReference type="Pfam" id="PF00334">
    <property type="entry name" value="NDK"/>
    <property type="match status" value="1"/>
</dbReference>
<gene>
    <name evidence="11 16" type="primary">ndk</name>
    <name evidence="16" type="ORF">MOC89_05095</name>
</gene>
<dbReference type="PRINTS" id="PR01243">
    <property type="entry name" value="NUCDPKINASE"/>
</dbReference>
<keyword evidence="4 11" id="KW-0808">Transferase</keyword>
<dbReference type="RefSeq" id="WP_242733920.1">
    <property type="nucleotide sequence ID" value="NZ_CP145137.1"/>
</dbReference>
<evidence type="ECO:0000256" key="9">
    <source>
        <dbReference type="ARBA" id="ARBA00024802"/>
    </source>
</evidence>
<evidence type="ECO:0000313" key="16">
    <source>
        <dbReference type="EMBL" id="MCY8456268.1"/>
    </source>
</evidence>
<feature type="modified residue" description="Phosphothreonine" evidence="11">
    <location>
        <position position="92"/>
    </location>
</feature>
<comment type="catalytic activity">
    <reaction evidence="10">
        <text>dZDP + ATP = dZTP + ADP</text>
        <dbReference type="Rhea" id="RHEA:67644"/>
        <dbReference type="ChEBI" id="CHEBI:30616"/>
        <dbReference type="ChEBI" id="CHEBI:172929"/>
        <dbReference type="ChEBI" id="CHEBI:172931"/>
        <dbReference type="ChEBI" id="CHEBI:456216"/>
    </reaction>
</comment>
<dbReference type="AlphaFoldDB" id="A0A9Q4HGN0"/>
<feature type="domain" description="Nucleoside diphosphate kinase-like" evidence="15">
    <location>
        <begin position="2"/>
        <end position="139"/>
    </location>
</feature>
<dbReference type="GO" id="GO:0046872">
    <property type="term" value="F:metal ion binding"/>
    <property type="evidence" value="ECO:0007669"/>
    <property type="project" value="UniProtKB-KW"/>
</dbReference>
<feature type="binding site" evidence="11 12">
    <location>
        <position position="92"/>
    </location>
    <ligand>
        <name>ATP</name>
        <dbReference type="ChEBI" id="CHEBI:30616"/>
    </ligand>
</feature>
<evidence type="ECO:0000256" key="4">
    <source>
        <dbReference type="ARBA" id="ARBA00022679"/>
    </source>
</evidence>
<keyword evidence="5 11" id="KW-0547">Nucleotide-binding</keyword>